<dbReference type="SUPFAM" id="SSF56925">
    <property type="entry name" value="OMPA-like"/>
    <property type="match status" value="1"/>
</dbReference>
<keyword evidence="3" id="KW-1185">Reference proteome</keyword>
<evidence type="ECO:0008006" key="4">
    <source>
        <dbReference type="Google" id="ProtNLM"/>
    </source>
</evidence>
<feature type="chain" id="PRO_5015559081" description="Outer membrane protein with beta-barrel domain" evidence="1">
    <location>
        <begin position="20"/>
        <end position="349"/>
    </location>
</feature>
<name>A0A2S6I204_9BACT</name>
<proteinExistence type="predicted"/>
<evidence type="ECO:0000313" key="3">
    <source>
        <dbReference type="Proteomes" id="UP000237662"/>
    </source>
</evidence>
<sequence>MQKFIYFLLFALCCNQLGAQIARGDKLLSLSSAFPSAFADAPVSRPQAAYNAGLLYDGQSGSVGLFFGGDYGYALRDRLVLGIGSLGLIDFSSDADNVIVLRPSVRYYAVNAPSLMVFGQVGSSLTRIGEENTYFETLDLTAGLHYPLGSGALLTPKVAYTVNEGPNVLALSVGLELLMNSDDATDEVVAGIRKGRVMIGAESVGFTLRDDDSALGVELGGHYFVLDRLALGAQIGYRGDYARLRSGTGDGTSLTYTTFNAALAARYYLTAPSRRVWFAEAGAGHRRSALRSDILVDVPATSQQYLFFGGGMQRFVRENLALEVGPNVQYNFAGENWTYGLNFGFRYLL</sequence>
<dbReference type="AlphaFoldDB" id="A0A2S6I204"/>
<dbReference type="EMBL" id="PTJC01000006">
    <property type="protein sequence ID" value="PPK85207.1"/>
    <property type="molecule type" value="Genomic_DNA"/>
</dbReference>
<dbReference type="OrthoDB" id="945117at2"/>
<dbReference type="InterPro" id="IPR011250">
    <property type="entry name" value="OMP/PagP_B-barrel"/>
</dbReference>
<accession>A0A2S6I204</accession>
<dbReference type="RefSeq" id="WP_104419718.1">
    <property type="nucleotide sequence ID" value="NZ_PTJC01000006.1"/>
</dbReference>
<dbReference type="Proteomes" id="UP000237662">
    <property type="component" value="Unassembled WGS sequence"/>
</dbReference>
<reference evidence="2 3" key="1">
    <citation type="submission" date="2018-02" db="EMBL/GenBank/DDBJ databases">
        <title>Genomic Encyclopedia of Archaeal and Bacterial Type Strains, Phase II (KMG-II): from individual species to whole genera.</title>
        <authorList>
            <person name="Goeker M."/>
        </authorList>
    </citation>
    <scope>NUCLEOTIDE SEQUENCE [LARGE SCALE GENOMIC DNA]</scope>
    <source>
        <strain evidence="2 3">DSM 29526</strain>
    </source>
</reference>
<dbReference type="Gene3D" id="2.40.160.20">
    <property type="match status" value="1"/>
</dbReference>
<protein>
    <recommendedName>
        <fullName evidence="4">Outer membrane protein with beta-barrel domain</fullName>
    </recommendedName>
</protein>
<keyword evidence="1" id="KW-0732">Signal</keyword>
<feature type="signal peptide" evidence="1">
    <location>
        <begin position="1"/>
        <end position="19"/>
    </location>
</feature>
<evidence type="ECO:0000256" key="1">
    <source>
        <dbReference type="SAM" id="SignalP"/>
    </source>
</evidence>
<organism evidence="2 3">
    <name type="scientific">Neolewinella xylanilytica</name>
    <dbReference type="NCBI Taxonomy" id="1514080"/>
    <lineage>
        <taxon>Bacteria</taxon>
        <taxon>Pseudomonadati</taxon>
        <taxon>Bacteroidota</taxon>
        <taxon>Saprospiria</taxon>
        <taxon>Saprospirales</taxon>
        <taxon>Lewinellaceae</taxon>
        <taxon>Neolewinella</taxon>
    </lineage>
</organism>
<gene>
    <name evidence="2" type="ORF">CLV84_2099</name>
</gene>
<evidence type="ECO:0000313" key="2">
    <source>
        <dbReference type="EMBL" id="PPK85207.1"/>
    </source>
</evidence>
<comment type="caution">
    <text evidence="2">The sequence shown here is derived from an EMBL/GenBank/DDBJ whole genome shotgun (WGS) entry which is preliminary data.</text>
</comment>